<feature type="non-terminal residue" evidence="1">
    <location>
        <position position="1"/>
    </location>
</feature>
<gene>
    <name evidence="1" type="ORF">S01H4_15254</name>
</gene>
<evidence type="ECO:0000313" key="1">
    <source>
        <dbReference type="EMBL" id="GAG68021.1"/>
    </source>
</evidence>
<reference evidence="1" key="1">
    <citation type="journal article" date="2014" name="Front. Microbiol.">
        <title>High frequency of phylogenetically diverse reductive dehalogenase-homologous genes in deep subseafloor sedimentary metagenomes.</title>
        <authorList>
            <person name="Kawai M."/>
            <person name="Futagami T."/>
            <person name="Toyoda A."/>
            <person name="Takaki Y."/>
            <person name="Nishi S."/>
            <person name="Hori S."/>
            <person name="Arai W."/>
            <person name="Tsubouchi T."/>
            <person name="Morono Y."/>
            <person name="Uchiyama I."/>
            <person name="Ito T."/>
            <person name="Fujiyama A."/>
            <person name="Inagaki F."/>
            <person name="Takami H."/>
        </authorList>
    </citation>
    <scope>NUCLEOTIDE SEQUENCE</scope>
    <source>
        <strain evidence="1">Expedition CK06-06</strain>
    </source>
</reference>
<comment type="caution">
    <text evidence="1">The sequence shown here is derived from an EMBL/GenBank/DDBJ whole genome shotgun (WGS) entry which is preliminary data.</text>
</comment>
<protein>
    <submittedName>
        <fullName evidence="1">Uncharacterized protein</fullName>
    </submittedName>
</protein>
<dbReference type="AlphaFoldDB" id="X1B7R8"/>
<name>X1B7R8_9ZZZZ</name>
<accession>X1B7R8</accession>
<dbReference type="EMBL" id="BART01006687">
    <property type="protein sequence ID" value="GAG68021.1"/>
    <property type="molecule type" value="Genomic_DNA"/>
</dbReference>
<sequence length="36" mass="4190">KQVVQEAVTQKIGKQLQEHGIDKKTSQQLLKILKFR</sequence>
<organism evidence="1">
    <name type="scientific">marine sediment metagenome</name>
    <dbReference type="NCBI Taxonomy" id="412755"/>
    <lineage>
        <taxon>unclassified sequences</taxon>
        <taxon>metagenomes</taxon>
        <taxon>ecological metagenomes</taxon>
    </lineage>
</organism>
<proteinExistence type="predicted"/>